<dbReference type="SUPFAM" id="SSF46785">
    <property type="entry name" value="Winged helix' DNA-binding domain"/>
    <property type="match status" value="1"/>
</dbReference>
<dbReference type="InterPro" id="IPR036388">
    <property type="entry name" value="WH-like_DNA-bd_sf"/>
</dbReference>
<keyword evidence="2" id="KW-0805">Transcription regulation</keyword>
<dbReference type="PANTHER" id="PTHR30346">
    <property type="entry name" value="TRANSCRIPTIONAL DUAL REGULATOR HCAR-RELATED"/>
    <property type="match status" value="1"/>
</dbReference>
<keyword evidence="7" id="KW-1185">Reference proteome</keyword>
<keyword evidence="3" id="KW-0238">DNA-binding</keyword>
<sequence>MSSDEITLRKLEIFLVFMRERNLARAAEALSLSNVSVHKAIHSLEAAVGCPLFAHRSRSLQPLASAFVLETHASDIIERIQTSVDAARQAAGISPSIFRIGSLYSLTVALVPRIINRLKETVPDCDIELVLGSNADLEAKLHAGDIDAALICVHELARSRRRIITPLFEDEIQLARARGSEPARRGADRLADLRDYDGAPFVMLSQDFSTGRDSYRMFQQAGITPRVALRANDIFTLTSLVKGGVGHALLPGRIDDIYPDALEFLRVVAAQRVTQTVGLCYLKSRTADARIVALEQAARTITA</sequence>
<organism evidence="6 7">
    <name type="scientific">Salinisphaera aquimarina</name>
    <dbReference type="NCBI Taxonomy" id="2094031"/>
    <lineage>
        <taxon>Bacteria</taxon>
        <taxon>Pseudomonadati</taxon>
        <taxon>Pseudomonadota</taxon>
        <taxon>Gammaproteobacteria</taxon>
        <taxon>Salinisphaerales</taxon>
        <taxon>Salinisphaeraceae</taxon>
        <taxon>Salinisphaera</taxon>
    </lineage>
</organism>
<dbReference type="Pfam" id="PF03466">
    <property type="entry name" value="LysR_substrate"/>
    <property type="match status" value="1"/>
</dbReference>
<dbReference type="PROSITE" id="PS50931">
    <property type="entry name" value="HTH_LYSR"/>
    <property type="match status" value="1"/>
</dbReference>
<reference evidence="7" key="1">
    <citation type="journal article" date="2019" name="Int. J. Syst. Evol. Microbiol.">
        <title>The Global Catalogue of Microorganisms (GCM) 10K type strain sequencing project: providing services to taxonomists for standard genome sequencing and annotation.</title>
        <authorList>
            <consortium name="The Broad Institute Genomics Platform"/>
            <consortium name="The Broad Institute Genome Sequencing Center for Infectious Disease"/>
            <person name="Wu L."/>
            <person name="Ma J."/>
        </authorList>
    </citation>
    <scope>NUCLEOTIDE SEQUENCE [LARGE SCALE GENOMIC DNA]</scope>
    <source>
        <strain evidence="7">KCTC 52640</strain>
    </source>
</reference>
<evidence type="ECO:0000256" key="4">
    <source>
        <dbReference type="ARBA" id="ARBA00023163"/>
    </source>
</evidence>
<dbReference type="InterPro" id="IPR036390">
    <property type="entry name" value="WH_DNA-bd_sf"/>
</dbReference>
<dbReference type="SUPFAM" id="SSF53850">
    <property type="entry name" value="Periplasmic binding protein-like II"/>
    <property type="match status" value="1"/>
</dbReference>
<dbReference type="RefSeq" id="WP_380689998.1">
    <property type="nucleotide sequence ID" value="NZ_JBHRSS010000004.1"/>
</dbReference>
<protein>
    <submittedName>
        <fullName evidence="6">LysR family transcriptional regulator</fullName>
    </submittedName>
</protein>
<comment type="caution">
    <text evidence="6">The sequence shown here is derived from an EMBL/GenBank/DDBJ whole genome shotgun (WGS) entry which is preliminary data.</text>
</comment>
<comment type="similarity">
    <text evidence="1">Belongs to the LysR transcriptional regulatory family.</text>
</comment>
<gene>
    <name evidence="6" type="ORF">ACFOSU_12270</name>
</gene>
<evidence type="ECO:0000313" key="6">
    <source>
        <dbReference type="EMBL" id="MFC3104659.1"/>
    </source>
</evidence>
<dbReference type="Gene3D" id="1.10.10.10">
    <property type="entry name" value="Winged helix-like DNA-binding domain superfamily/Winged helix DNA-binding domain"/>
    <property type="match status" value="1"/>
</dbReference>
<accession>A0ABV7EPR1</accession>
<evidence type="ECO:0000259" key="5">
    <source>
        <dbReference type="PROSITE" id="PS50931"/>
    </source>
</evidence>
<dbReference type="InterPro" id="IPR000847">
    <property type="entry name" value="LysR_HTH_N"/>
</dbReference>
<evidence type="ECO:0000256" key="2">
    <source>
        <dbReference type="ARBA" id="ARBA00023015"/>
    </source>
</evidence>
<evidence type="ECO:0000256" key="1">
    <source>
        <dbReference type="ARBA" id="ARBA00009437"/>
    </source>
</evidence>
<dbReference type="Gene3D" id="3.40.190.290">
    <property type="match status" value="1"/>
</dbReference>
<dbReference type="PANTHER" id="PTHR30346:SF0">
    <property type="entry name" value="HCA OPERON TRANSCRIPTIONAL ACTIVATOR HCAR"/>
    <property type="match status" value="1"/>
</dbReference>
<dbReference type="EMBL" id="JBHRSS010000004">
    <property type="protein sequence ID" value="MFC3104659.1"/>
    <property type="molecule type" value="Genomic_DNA"/>
</dbReference>
<dbReference type="InterPro" id="IPR005119">
    <property type="entry name" value="LysR_subst-bd"/>
</dbReference>
<evidence type="ECO:0000256" key="3">
    <source>
        <dbReference type="ARBA" id="ARBA00023125"/>
    </source>
</evidence>
<feature type="domain" description="HTH lysR-type" evidence="5">
    <location>
        <begin position="6"/>
        <end position="63"/>
    </location>
</feature>
<keyword evidence="4" id="KW-0804">Transcription</keyword>
<proteinExistence type="inferred from homology"/>
<name>A0ABV7EPR1_9GAMM</name>
<evidence type="ECO:0000313" key="7">
    <source>
        <dbReference type="Proteomes" id="UP001595462"/>
    </source>
</evidence>
<dbReference type="Pfam" id="PF00126">
    <property type="entry name" value="HTH_1"/>
    <property type="match status" value="1"/>
</dbReference>
<dbReference type="Proteomes" id="UP001595462">
    <property type="component" value="Unassembled WGS sequence"/>
</dbReference>